<proteinExistence type="predicted"/>
<evidence type="ECO:0000313" key="1">
    <source>
        <dbReference type="EMBL" id="KAA3470547.1"/>
    </source>
</evidence>
<dbReference type="Proteomes" id="UP000325315">
    <property type="component" value="Unassembled WGS sequence"/>
</dbReference>
<dbReference type="AlphaFoldDB" id="A0A5B6VND4"/>
<organism evidence="1 2">
    <name type="scientific">Gossypium australe</name>
    <dbReference type="NCBI Taxonomy" id="47621"/>
    <lineage>
        <taxon>Eukaryota</taxon>
        <taxon>Viridiplantae</taxon>
        <taxon>Streptophyta</taxon>
        <taxon>Embryophyta</taxon>
        <taxon>Tracheophyta</taxon>
        <taxon>Spermatophyta</taxon>
        <taxon>Magnoliopsida</taxon>
        <taxon>eudicotyledons</taxon>
        <taxon>Gunneridae</taxon>
        <taxon>Pentapetalae</taxon>
        <taxon>rosids</taxon>
        <taxon>malvids</taxon>
        <taxon>Malvales</taxon>
        <taxon>Malvaceae</taxon>
        <taxon>Malvoideae</taxon>
        <taxon>Gossypium</taxon>
    </lineage>
</organism>
<protein>
    <submittedName>
        <fullName evidence="1">Uncharacterized protein</fullName>
    </submittedName>
</protein>
<keyword evidence="2" id="KW-1185">Reference proteome</keyword>
<reference evidence="2" key="1">
    <citation type="journal article" date="2019" name="Plant Biotechnol. J.">
        <title>Genome sequencing of the Australian wild diploid species Gossypium australe highlights disease resistance and delayed gland morphogenesis.</title>
        <authorList>
            <person name="Cai Y."/>
            <person name="Cai X."/>
            <person name="Wang Q."/>
            <person name="Wang P."/>
            <person name="Zhang Y."/>
            <person name="Cai C."/>
            <person name="Xu Y."/>
            <person name="Wang K."/>
            <person name="Zhou Z."/>
            <person name="Wang C."/>
            <person name="Geng S."/>
            <person name="Li B."/>
            <person name="Dong Q."/>
            <person name="Hou Y."/>
            <person name="Wang H."/>
            <person name="Ai P."/>
            <person name="Liu Z."/>
            <person name="Yi F."/>
            <person name="Sun M."/>
            <person name="An G."/>
            <person name="Cheng J."/>
            <person name="Zhang Y."/>
            <person name="Shi Q."/>
            <person name="Xie Y."/>
            <person name="Shi X."/>
            <person name="Chang Y."/>
            <person name="Huang F."/>
            <person name="Chen Y."/>
            <person name="Hong S."/>
            <person name="Mi L."/>
            <person name="Sun Q."/>
            <person name="Zhang L."/>
            <person name="Zhou B."/>
            <person name="Peng R."/>
            <person name="Zhang X."/>
            <person name="Liu F."/>
        </authorList>
    </citation>
    <scope>NUCLEOTIDE SEQUENCE [LARGE SCALE GENOMIC DNA]</scope>
    <source>
        <strain evidence="2">cv. PA1801</strain>
    </source>
</reference>
<accession>A0A5B6VND4</accession>
<gene>
    <name evidence="1" type="ORF">EPI10_016246</name>
</gene>
<sequence length="119" mass="13640">MENLAGFMKKSKNDIYEVHDKNTLDLLDAQIERLTRRLGNDDVVDQPHIRGNNARCAPCANDETLVNNDLGQPSSAKPKLSIPQFWGKHDPERARNENLTHCSRQSIIDYFKGMEMFIQ</sequence>
<comment type="caution">
    <text evidence="1">The sequence shown here is derived from an EMBL/GenBank/DDBJ whole genome shotgun (WGS) entry which is preliminary data.</text>
</comment>
<name>A0A5B6VND4_9ROSI</name>
<dbReference type="EMBL" id="SMMG02000006">
    <property type="protein sequence ID" value="KAA3470547.1"/>
    <property type="molecule type" value="Genomic_DNA"/>
</dbReference>
<evidence type="ECO:0000313" key="2">
    <source>
        <dbReference type="Proteomes" id="UP000325315"/>
    </source>
</evidence>